<evidence type="ECO:0000313" key="2">
    <source>
        <dbReference type="EMBL" id="MDA0643741.1"/>
    </source>
</evidence>
<feature type="signal peptide" evidence="1">
    <location>
        <begin position="1"/>
        <end position="21"/>
    </location>
</feature>
<keyword evidence="3" id="KW-1185">Reference proteome</keyword>
<keyword evidence="1" id="KW-0732">Signal</keyword>
<dbReference type="RefSeq" id="WP_148033521.1">
    <property type="nucleotide sequence ID" value="NZ_BAABFD010000014.1"/>
</dbReference>
<evidence type="ECO:0000256" key="1">
    <source>
        <dbReference type="SAM" id="SignalP"/>
    </source>
</evidence>
<feature type="chain" id="PRO_5046353851" description="Septum formation initiator" evidence="1">
    <location>
        <begin position="22"/>
        <end position="144"/>
    </location>
</feature>
<gene>
    <name evidence="2" type="ORF">OUY24_24195</name>
</gene>
<dbReference type="EMBL" id="JAPNUD010000075">
    <property type="protein sequence ID" value="MDA0643741.1"/>
    <property type="molecule type" value="Genomic_DNA"/>
</dbReference>
<reference evidence="2 3" key="1">
    <citation type="submission" date="2022-11" db="EMBL/GenBank/DDBJ databases">
        <title>Nonomuraea corallina sp. nov., a new species of the genus Nonomuraea isolated from sea side sediment in Thai sea.</title>
        <authorList>
            <person name="Ngamcharungchit C."/>
            <person name="Matsumoto A."/>
            <person name="Suriyachadkun C."/>
            <person name="Panbangred W."/>
            <person name="Inahashi Y."/>
            <person name="Intra B."/>
        </authorList>
    </citation>
    <scope>NUCLEOTIDE SEQUENCE [LARGE SCALE GENOMIC DNA]</scope>
    <source>
        <strain evidence="2 3">DSM 43553</strain>
    </source>
</reference>
<name>A0ABT4T2M0_9ACTN</name>
<accession>A0ABT4T2M0</accession>
<proteinExistence type="predicted"/>
<sequence>MKRLVLAWAAAAVAATGAAVAVLGLLGGALTGTSGQVMTQEEARAALTRVTATIQRPSQSPARTPTQAPLENEVIRTAGGTVIASCAGGKVTLRSWSPAQGYSVDGVEPGPDTEAKVEFEPDDDAEEVEVKVGCAGGRPVKLPD</sequence>
<dbReference type="Proteomes" id="UP001212498">
    <property type="component" value="Unassembled WGS sequence"/>
</dbReference>
<comment type="caution">
    <text evidence="2">The sequence shown here is derived from an EMBL/GenBank/DDBJ whole genome shotgun (WGS) entry which is preliminary data.</text>
</comment>
<evidence type="ECO:0008006" key="4">
    <source>
        <dbReference type="Google" id="ProtNLM"/>
    </source>
</evidence>
<protein>
    <recommendedName>
        <fullName evidence="4">Septum formation initiator</fullName>
    </recommendedName>
</protein>
<evidence type="ECO:0000313" key="3">
    <source>
        <dbReference type="Proteomes" id="UP001212498"/>
    </source>
</evidence>
<organism evidence="2 3">
    <name type="scientific">Nonomuraea ferruginea</name>
    <dbReference type="NCBI Taxonomy" id="46174"/>
    <lineage>
        <taxon>Bacteria</taxon>
        <taxon>Bacillati</taxon>
        <taxon>Actinomycetota</taxon>
        <taxon>Actinomycetes</taxon>
        <taxon>Streptosporangiales</taxon>
        <taxon>Streptosporangiaceae</taxon>
        <taxon>Nonomuraea</taxon>
    </lineage>
</organism>